<evidence type="ECO:0000313" key="2">
    <source>
        <dbReference type="Proteomes" id="UP001221142"/>
    </source>
</evidence>
<comment type="caution">
    <text evidence="1">The sequence shown here is derived from an EMBL/GenBank/DDBJ whole genome shotgun (WGS) entry which is preliminary data.</text>
</comment>
<evidence type="ECO:0000313" key="1">
    <source>
        <dbReference type="EMBL" id="KAJ7633173.1"/>
    </source>
</evidence>
<protein>
    <recommendedName>
        <fullName evidence="3">F-box domain-containing protein</fullName>
    </recommendedName>
</protein>
<reference evidence="1" key="1">
    <citation type="submission" date="2023-03" db="EMBL/GenBank/DDBJ databases">
        <title>Massive genome expansion in bonnet fungi (Mycena s.s.) driven by repeated elements and novel gene families across ecological guilds.</title>
        <authorList>
            <consortium name="Lawrence Berkeley National Laboratory"/>
            <person name="Harder C.B."/>
            <person name="Miyauchi S."/>
            <person name="Viragh M."/>
            <person name="Kuo A."/>
            <person name="Thoen E."/>
            <person name="Andreopoulos B."/>
            <person name="Lu D."/>
            <person name="Skrede I."/>
            <person name="Drula E."/>
            <person name="Henrissat B."/>
            <person name="Morin E."/>
            <person name="Kohler A."/>
            <person name="Barry K."/>
            <person name="LaButti K."/>
            <person name="Morin E."/>
            <person name="Salamov A."/>
            <person name="Lipzen A."/>
            <person name="Mereny Z."/>
            <person name="Hegedus B."/>
            <person name="Baldrian P."/>
            <person name="Stursova M."/>
            <person name="Weitz H."/>
            <person name="Taylor A."/>
            <person name="Grigoriev I.V."/>
            <person name="Nagy L.G."/>
            <person name="Martin F."/>
            <person name="Kauserud H."/>
        </authorList>
    </citation>
    <scope>NUCLEOTIDE SEQUENCE</scope>
    <source>
        <strain evidence="1">9284</strain>
    </source>
</reference>
<dbReference type="Proteomes" id="UP001221142">
    <property type="component" value="Unassembled WGS sequence"/>
</dbReference>
<sequence>MAEFVPATARARIAQLDIEIRHLRDPDSGDSLVLERQNLRQDLADYKYPVLTLPTEITSEIFIRFVPWHSRLVDYNSPAFLLQICRHWRDVALTTPALWSSFWLCIYDEPVQIQLRKLQTWLQRSKDYPLSFHIQCVYGPRHQAMDPIIDAVVSHASRWQHVNIFLPSIEKFGRLVGPMPLLRSACVDVEDWGRGKEATVAVALFTEAPNLKHAFLHVLFEPSRLALPWSQLTTLTAEFLFPAQAIEILCNAKLLQYCSMTIRLSGHSYTAEHSSAVPSFPPLPLRTLRLLADSDDPGLEMPALFKAFTLPALQCLYVDEQFLQPDPIASLRDAFCSCGFPQKTIIWNSRLSTYKTAFPDAYFLFEWDDWCWDSEEWQSDSE</sequence>
<proteinExistence type="predicted"/>
<accession>A0AAD7FQH4</accession>
<dbReference type="AlphaFoldDB" id="A0AAD7FQH4"/>
<gene>
    <name evidence="1" type="ORF">FB45DRAFT_1148727</name>
</gene>
<organism evidence="1 2">
    <name type="scientific">Roridomyces roridus</name>
    <dbReference type="NCBI Taxonomy" id="1738132"/>
    <lineage>
        <taxon>Eukaryota</taxon>
        <taxon>Fungi</taxon>
        <taxon>Dikarya</taxon>
        <taxon>Basidiomycota</taxon>
        <taxon>Agaricomycotina</taxon>
        <taxon>Agaricomycetes</taxon>
        <taxon>Agaricomycetidae</taxon>
        <taxon>Agaricales</taxon>
        <taxon>Marasmiineae</taxon>
        <taxon>Mycenaceae</taxon>
        <taxon>Roridomyces</taxon>
    </lineage>
</organism>
<dbReference type="EMBL" id="JARKIF010000008">
    <property type="protein sequence ID" value="KAJ7633173.1"/>
    <property type="molecule type" value="Genomic_DNA"/>
</dbReference>
<keyword evidence="2" id="KW-1185">Reference proteome</keyword>
<evidence type="ECO:0008006" key="3">
    <source>
        <dbReference type="Google" id="ProtNLM"/>
    </source>
</evidence>
<name>A0AAD7FQH4_9AGAR</name>